<evidence type="ECO:0000313" key="8">
    <source>
        <dbReference type="Proteomes" id="UP000001822"/>
    </source>
</evidence>
<dbReference type="SUPFAM" id="SSF117074">
    <property type="entry name" value="Hypothetical protein PA1324"/>
    <property type="match status" value="1"/>
</dbReference>
<feature type="signal peptide" evidence="4">
    <location>
        <begin position="1"/>
        <end position="21"/>
    </location>
</feature>
<dbReference type="InterPro" id="IPR026444">
    <property type="entry name" value="Secre_tail"/>
</dbReference>
<dbReference type="PANTHER" id="PTHR47114">
    <property type="match status" value="1"/>
</dbReference>
<evidence type="ECO:0000256" key="1">
    <source>
        <dbReference type="ARBA" id="ARBA00009868"/>
    </source>
</evidence>
<evidence type="ECO:0000256" key="3">
    <source>
        <dbReference type="ARBA" id="ARBA00022737"/>
    </source>
</evidence>
<gene>
    <name evidence="7" type="ordered locus">CHU_2920</name>
</gene>
<evidence type="ECO:0000259" key="5">
    <source>
        <dbReference type="Pfam" id="PF18962"/>
    </source>
</evidence>
<keyword evidence="2" id="KW-0433">Leucine-rich repeat</keyword>
<dbReference type="RefSeq" id="WP_011586272.1">
    <property type="nucleotide sequence ID" value="NC_008255.1"/>
</dbReference>
<dbReference type="InterPro" id="IPR032675">
    <property type="entry name" value="LRR_dom_sf"/>
</dbReference>
<dbReference type="SMART" id="SM00364">
    <property type="entry name" value="LRR_BAC"/>
    <property type="match status" value="8"/>
</dbReference>
<dbReference type="OrthoDB" id="923531at2"/>
<dbReference type="EMBL" id="CP000383">
    <property type="protein sequence ID" value="ABG60162.1"/>
    <property type="molecule type" value="Genomic_DNA"/>
</dbReference>
<dbReference type="Pfam" id="PF18962">
    <property type="entry name" value="Por_Secre_tail"/>
    <property type="match status" value="1"/>
</dbReference>
<evidence type="ECO:0000256" key="2">
    <source>
        <dbReference type="ARBA" id="ARBA00022614"/>
    </source>
</evidence>
<evidence type="ECO:0000313" key="7">
    <source>
        <dbReference type="EMBL" id="ABG60162.1"/>
    </source>
</evidence>
<dbReference type="SUPFAM" id="SSF52058">
    <property type="entry name" value="L domain-like"/>
    <property type="match status" value="1"/>
</dbReference>
<dbReference type="InterPro" id="IPR047589">
    <property type="entry name" value="DUF11_rpt"/>
</dbReference>
<keyword evidence="4" id="KW-0732">Signal</keyword>
<evidence type="ECO:0000256" key="4">
    <source>
        <dbReference type="SAM" id="SignalP"/>
    </source>
</evidence>
<feature type="chain" id="PRO_5026691830" evidence="4">
    <location>
        <begin position="22"/>
        <end position="763"/>
    </location>
</feature>
<dbReference type="Pfam" id="PF24595">
    <property type="entry name" value="DUF7619"/>
    <property type="match status" value="1"/>
</dbReference>
<dbReference type="NCBIfam" id="TIGR04183">
    <property type="entry name" value="Por_Secre_tail"/>
    <property type="match status" value="1"/>
</dbReference>
<dbReference type="Gene3D" id="3.80.10.10">
    <property type="entry name" value="Ribonuclease Inhibitor"/>
    <property type="match status" value="1"/>
</dbReference>
<proteinExistence type="inferred from homology"/>
<accession>A0A6N4SUJ7</accession>
<evidence type="ECO:0000259" key="6">
    <source>
        <dbReference type="Pfam" id="PF24595"/>
    </source>
</evidence>
<name>A0A6N4SUJ7_CYTH3</name>
<dbReference type="NCBIfam" id="TIGR01451">
    <property type="entry name" value="B_ant_repeat"/>
    <property type="match status" value="1"/>
</dbReference>
<keyword evidence="3" id="KW-0677">Repeat</keyword>
<dbReference type="Gene3D" id="2.60.40.740">
    <property type="match status" value="1"/>
</dbReference>
<dbReference type="InterPro" id="IPR055353">
    <property type="entry name" value="DUF7619"/>
</dbReference>
<dbReference type="AlphaFoldDB" id="A0A6N4SUJ7"/>
<feature type="domain" description="Secretion system C-terminal sorting" evidence="5">
    <location>
        <begin position="686"/>
        <end position="761"/>
    </location>
</feature>
<keyword evidence="8" id="KW-1185">Reference proteome</keyword>
<dbReference type="Proteomes" id="UP000001822">
    <property type="component" value="Chromosome"/>
</dbReference>
<protein>
    <submittedName>
        <fullName evidence="7">Uncharacterized protein</fullName>
    </submittedName>
</protein>
<dbReference type="KEGG" id="chu:CHU_2920"/>
<reference evidence="7 8" key="1">
    <citation type="journal article" date="2007" name="Appl. Environ. Microbiol.">
        <title>Genome sequence of the cellulolytic gliding bacterium Cytophaga hutchinsonii.</title>
        <authorList>
            <person name="Xie G."/>
            <person name="Bruce D.C."/>
            <person name="Challacombe J.F."/>
            <person name="Chertkov O."/>
            <person name="Detter J.C."/>
            <person name="Gilna P."/>
            <person name="Han C.S."/>
            <person name="Lucas S."/>
            <person name="Misra M."/>
            <person name="Myers G.L."/>
            <person name="Richardson P."/>
            <person name="Tapia R."/>
            <person name="Thayer N."/>
            <person name="Thompson L.S."/>
            <person name="Brettin T.S."/>
            <person name="Henrissat B."/>
            <person name="Wilson D.B."/>
            <person name="McBride M.J."/>
        </authorList>
    </citation>
    <scope>NUCLEOTIDE SEQUENCE [LARGE SCALE GENOMIC DNA]</scope>
    <source>
        <strain evidence="8">ATCC 33406 / DSM 1761 / CIP 103989 / NBRC 15051 / NCIMB 9469 / D465</strain>
    </source>
</reference>
<organism evidence="7 8">
    <name type="scientific">Cytophaga hutchinsonii (strain ATCC 33406 / DSM 1761 / CIP 103989 / NBRC 15051 / NCIMB 9469 / D465)</name>
    <dbReference type="NCBI Taxonomy" id="269798"/>
    <lineage>
        <taxon>Bacteria</taxon>
        <taxon>Pseudomonadati</taxon>
        <taxon>Bacteroidota</taxon>
        <taxon>Cytophagia</taxon>
        <taxon>Cytophagales</taxon>
        <taxon>Cytophagaceae</taxon>
        <taxon>Cytophaga</taxon>
    </lineage>
</organism>
<sequence>MKKNTFFLLFVALFTTIQLYAQQLQPIPDPVLRSFLIAEFPECFSGDLMDTSCYIVKYRDELNVSNMGISDLSGIQFFTHLTTLKCSKNNLTTLEDVLPDSLRFLDCEYNKLTLLPALPHGLNVLLCSGNQLTALPALPSKIDVIHCSNNQLTQLPAFPNSFSTLAADSNKIAVLPAIPDSLYYISITNNALTEFPAVSVAANKIFYINVSDNTITAVPAVPPSLQFLQIANNLISELPALPSGLLSLGCSNNQIRCLPYLPMGLKWLSFRENPITCMPNMPSDLIYFSPSTTTICTAENTTQNNCTYYTPARGIVFVDYNGNNIQDPGDTVIQDILISATKPDAPQTLTDAMGRFTLYLAPGTYVYRANVSDTLFTLSALRLIKIVDGVSNAASYDFGLVPTKEIKTLAVTITASPQPRPGFPTGYTITCINTGNFPVTNAELRFSYAPEFAYESASLPYTSHQDTVITWNIPVLYPGEKKNISVAFTLPAFVALGTPLPSSAVLKPINAGDTTRNYCFLHNEARGSYDPNDKNVLPEGTVTPVFISNQENLEYTIRFQNTGNADAINVVVMDTISSKLDIETLTMLSASHPYRYEQRGNKAIWTFENIHLPDMQTNEPESHGYIKFTIKPVTDLALGDAITNRAGILFDFNEPIITNTTQTIVAEPPVVTGITSKASPAMKLTVYPNPCTDKVTITFNEHSYSGNATLRIWNNLNQQVINQSVVLNKGMNTLEADVHRLPAGMYYIEISYNGASHTSKLLK</sequence>
<dbReference type="InterPro" id="IPR051071">
    <property type="entry name" value="LRR-bact_E3_ubiq_ligases"/>
</dbReference>
<feature type="domain" description="DUF7619" evidence="6">
    <location>
        <begin position="530"/>
        <end position="663"/>
    </location>
</feature>
<dbReference type="PANTHER" id="PTHR47114:SF2">
    <property type="entry name" value="OLIGODENDROCYTE-MYELIN GLYCOPROTEIN"/>
    <property type="match status" value="1"/>
</dbReference>
<comment type="similarity">
    <text evidence="1">Belongs to the LRR-containing bacterial E3 ligase family.</text>
</comment>